<evidence type="ECO:0000313" key="2">
    <source>
        <dbReference type="Proteomes" id="UP000660262"/>
    </source>
</evidence>
<proteinExistence type="predicted"/>
<dbReference type="AlphaFoldDB" id="A0A830HTA0"/>
<gene>
    <name evidence="1" type="ORF">PPROV_000743800</name>
</gene>
<name>A0A830HTA0_9CHLO</name>
<evidence type="ECO:0000313" key="1">
    <source>
        <dbReference type="EMBL" id="GHP08701.1"/>
    </source>
</evidence>
<keyword evidence="2" id="KW-1185">Reference proteome</keyword>
<dbReference type="EMBL" id="BNJQ01000021">
    <property type="protein sequence ID" value="GHP08701.1"/>
    <property type="molecule type" value="Genomic_DNA"/>
</dbReference>
<organism evidence="1 2">
    <name type="scientific">Pycnococcus provasolii</name>
    <dbReference type="NCBI Taxonomy" id="41880"/>
    <lineage>
        <taxon>Eukaryota</taxon>
        <taxon>Viridiplantae</taxon>
        <taxon>Chlorophyta</taxon>
        <taxon>Pseudoscourfieldiophyceae</taxon>
        <taxon>Pseudoscourfieldiales</taxon>
        <taxon>Pycnococcaceae</taxon>
        <taxon>Pycnococcus</taxon>
    </lineage>
</organism>
<dbReference type="Proteomes" id="UP000660262">
    <property type="component" value="Unassembled WGS sequence"/>
</dbReference>
<reference evidence="1" key="1">
    <citation type="submission" date="2020-10" db="EMBL/GenBank/DDBJ databases">
        <title>Unveiling of a novel bifunctional photoreceptor, Dualchrome1, isolated from a cosmopolitan green alga.</title>
        <authorList>
            <person name="Suzuki S."/>
            <person name="Kawachi M."/>
        </authorList>
    </citation>
    <scope>NUCLEOTIDE SEQUENCE</scope>
    <source>
        <strain evidence="1">NIES 2893</strain>
    </source>
</reference>
<accession>A0A830HTA0</accession>
<sequence>MSPLVVRASSWEHARAPHAQLLAEHAFVRAVEVCAPAIEGSSIDVDVPGAAQHTCWLCDASPVDVAHAAKDGVRAAIRVDSGGGATRPPDDDIACALLPSAQLLVSLGERARKRTCLRGRRVADDCYDVTLEADKVEECAARSPVLHELAHFAIVAPTSGWTPPGGAEKCVPSTRRREVRLREVPPWDEVHAGDAEAAAEAFEAIGVASAGGEADGDVVLETWRADSPLLSPDALESAIGWIRRAVKEHKRSWSCATFWCVVNAPLPTSGAFARPTCTSGEECTRRCFTLVALPDEACIAFCV</sequence>
<protein>
    <submittedName>
        <fullName evidence="1">Uncharacterized protein</fullName>
    </submittedName>
</protein>
<comment type="caution">
    <text evidence="1">The sequence shown here is derived from an EMBL/GenBank/DDBJ whole genome shotgun (WGS) entry which is preliminary data.</text>
</comment>